<gene>
    <name evidence="1" type="ORF">AVDCRST_MAG28-2371</name>
</gene>
<evidence type="ECO:0000313" key="1">
    <source>
        <dbReference type="EMBL" id="CAA9455422.1"/>
    </source>
</evidence>
<dbReference type="EMBL" id="CADCVE010000050">
    <property type="protein sequence ID" value="CAA9455422.1"/>
    <property type="molecule type" value="Genomic_DNA"/>
</dbReference>
<protein>
    <submittedName>
        <fullName evidence="1">Uncharacterized protein</fullName>
    </submittedName>
</protein>
<accession>A0A6J4QXU2</accession>
<proteinExistence type="predicted"/>
<sequence length="37" mass="4104">MIGLISGIEVREEDFLRGAKAPLCRGRADHLRSIPLL</sequence>
<name>A0A6J4QXU2_9ACTN</name>
<dbReference type="AlphaFoldDB" id="A0A6J4QXU2"/>
<reference evidence="1" key="1">
    <citation type="submission" date="2020-02" db="EMBL/GenBank/DDBJ databases">
        <authorList>
            <person name="Meier V. D."/>
        </authorList>
    </citation>
    <scope>NUCLEOTIDE SEQUENCE</scope>
    <source>
        <strain evidence="1">AVDCRST_MAG28</strain>
    </source>
</reference>
<organism evidence="1">
    <name type="scientific">uncultured Rubrobacteraceae bacterium</name>
    <dbReference type="NCBI Taxonomy" id="349277"/>
    <lineage>
        <taxon>Bacteria</taxon>
        <taxon>Bacillati</taxon>
        <taxon>Actinomycetota</taxon>
        <taxon>Rubrobacteria</taxon>
        <taxon>Rubrobacterales</taxon>
        <taxon>Rubrobacteraceae</taxon>
        <taxon>environmental samples</taxon>
    </lineage>
</organism>